<gene>
    <name evidence="2" type="ORF">LQ327_11260</name>
</gene>
<feature type="compositionally biased region" description="Acidic residues" evidence="1">
    <location>
        <begin position="198"/>
        <end position="213"/>
    </location>
</feature>
<feature type="region of interest" description="Disordered" evidence="1">
    <location>
        <begin position="160"/>
        <end position="322"/>
    </location>
</feature>
<evidence type="ECO:0000313" key="3">
    <source>
        <dbReference type="Proteomes" id="UP001199469"/>
    </source>
</evidence>
<evidence type="ECO:0000256" key="1">
    <source>
        <dbReference type="SAM" id="MobiDB-lite"/>
    </source>
</evidence>
<evidence type="ECO:0008006" key="4">
    <source>
        <dbReference type="Google" id="ProtNLM"/>
    </source>
</evidence>
<evidence type="ECO:0000313" key="2">
    <source>
        <dbReference type="EMBL" id="MCD2193954.1"/>
    </source>
</evidence>
<name>A0ABS8P751_9PSEU</name>
<dbReference type="RefSeq" id="WP_230733391.1">
    <property type="nucleotide sequence ID" value="NZ_JAJNDB010000002.1"/>
</dbReference>
<comment type="caution">
    <text evidence="2">The sequence shown here is derived from an EMBL/GenBank/DDBJ whole genome shotgun (WGS) entry which is preliminary data.</text>
</comment>
<proteinExistence type="predicted"/>
<sequence>MAQDEDAAEAPDVEDAADELYGLHPDHFVPRRTELVKQARAAKDKEAATAIGALRKPSLGAWLANVLARESPDEVAALEELGASMRTAQEELSGDALRTLTRQRRELVGALVARARRLARADGVGVGDSVARDLENTIAAALADEGAARAFAAGRLTSALEPGVGFTGGVEPSRSSGRRPPPRGSASHRPPPRREPEPEPEPESESAEVPDDEAASRAAEEERRRAREAADRAVERAREARDDADRAAERARTRVGQAESDHTEAEDAVTALRERLERAESDEEQAREQRDAARQARDEASTAADEARRALDQAEAERADLE</sequence>
<feature type="compositionally biased region" description="Basic and acidic residues" evidence="1">
    <location>
        <begin position="214"/>
        <end position="252"/>
    </location>
</feature>
<reference evidence="2 3" key="1">
    <citation type="submission" date="2021-11" db="EMBL/GenBank/DDBJ databases">
        <title>Draft genome sequence of Actinomycetospora sp. SF1 isolated from the rhizosphere soil.</title>
        <authorList>
            <person name="Duangmal K."/>
            <person name="Chantavorakit T."/>
        </authorList>
    </citation>
    <scope>NUCLEOTIDE SEQUENCE [LARGE SCALE GENOMIC DNA]</scope>
    <source>
        <strain evidence="2 3">TBRC 5722</strain>
    </source>
</reference>
<dbReference type="EMBL" id="JAJNDB010000002">
    <property type="protein sequence ID" value="MCD2193954.1"/>
    <property type="molecule type" value="Genomic_DNA"/>
</dbReference>
<dbReference type="Proteomes" id="UP001199469">
    <property type="component" value="Unassembled WGS sequence"/>
</dbReference>
<keyword evidence="3" id="KW-1185">Reference proteome</keyword>
<organism evidence="2 3">
    <name type="scientific">Actinomycetospora endophytica</name>
    <dbReference type="NCBI Taxonomy" id="2291215"/>
    <lineage>
        <taxon>Bacteria</taxon>
        <taxon>Bacillati</taxon>
        <taxon>Actinomycetota</taxon>
        <taxon>Actinomycetes</taxon>
        <taxon>Pseudonocardiales</taxon>
        <taxon>Pseudonocardiaceae</taxon>
        <taxon>Actinomycetospora</taxon>
    </lineage>
</organism>
<feature type="compositionally biased region" description="Basic and acidic residues" evidence="1">
    <location>
        <begin position="272"/>
        <end position="322"/>
    </location>
</feature>
<accession>A0ABS8P751</accession>
<feature type="region of interest" description="Disordered" evidence="1">
    <location>
        <begin position="1"/>
        <end position="25"/>
    </location>
</feature>
<protein>
    <recommendedName>
        <fullName evidence="4">Transposase</fullName>
    </recommendedName>
</protein>
<feature type="compositionally biased region" description="Acidic residues" evidence="1">
    <location>
        <begin position="1"/>
        <end position="18"/>
    </location>
</feature>